<dbReference type="Ensembl" id="ENSMPUT00000017210.1">
    <property type="protein sequence ID" value="ENSMPUP00000016957.1"/>
    <property type="gene ID" value="ENSMPUG00000017065.1"/>
</dbReference>
<dbReference type="EMBL" id="AEYP01002993">
    <property type="status" value="NOT_ANNOTATED_CDS"/>
    <property type="molecule type" value="Genomic_DNA"/>
</dbReference>
<dbReference type="EMBL" id="AEYP01002988">
    <property type="status" value="NOT_ANNOTATED_CDS"/>
    <property type="molecule type" value="Genomic_DNA"/>
</dbReference>
<sequence length="109" mass="11318">EGAASSCKKPGEGQAHVPKSERGETEEVTLPPPGPSRENRSLFSVGPLPCPRRCRGLGPGCGAQHSREAAGLELGPTRRHGVSWPGMARAREVGVGGRKAERAKGGEGE</sequence>
<accession>M3Z046</accession>
<dbReference type="EMBL" id="AEYP01002990">
    <property type="status" value="NOT_ANNOTATED_CDS"/>
    <property type="molecule type" value="Genomic_DNA"/>
</dbReference>
<dbReference type="EMBL" id="AEYP01002989">
    <property type="status" value="NOT_ANNOTATED_CDS"/>
    <property type="molecule type" value="Genomic_DNA"/>
</dbReference>
<dbReference type="InParanoid" id="M3Z046"/>
<evidence type="ECO:0000313" key="2">
    <source>
        <dbReference type="Ensembl" id="ENSMPUP00000016957.1"/>
    </source>
</evidence>
<protein>
    <submittedName>
        <fullName evidence="2">Uncharacterized protein</fullName>
    </submittedName>
</protein>
<name>M3Z046_MUSPF</name>
<dbReference type="EMBL" id="AEYP01002991">
    <property type="status" value="NOT_ANNOTATED_CDS"/>
    <property type="molecule type" value="Genomic_DNA"/>
</dbReference>
<dbReference type="EMBL" id="AEYP01002994">
    <property type="status" value="NOT_ANNOTATED_CDS"/>
    <property type="molecule type" value="Genomic_DNA"/>
</dbReference>
<dbReference type="HOGENOM" id="CLU_2189984_0_0_1"/>
<dbReference type="EMBL" id="AEYP01002987">
    <property type="status" value="NOT_ANNOTATED_CDS"/>
    <property type="molecule type" value="Genomic_DNA"/>
</dbReference>
<feature type="region of interest" description="Disordered" evidence="1">
    <location>
        <begin position="60"/>
        <end position="83"/>
    </location>
</feature>
<evidence type="ECO:0000256" key="1">
    <source>
        <dbReference type="SAM" id="MobiDB-lite"/>
    </source>
</evidence>
<proteinExistence type="predicted"/>
<organism evidence="2">
    <name type="scientific">Mustela putorius furo</name>
    <name type="common">European domestic ferret</name>
    <name type="synonym">Mustela furo</name>
    <dbReference type="NCBI Taxonomy" id="9669"/>
    <lineage>
        <taxon>Eukaryota</taxon>
        <taxon>Metazoa</taxon>
        <taxon>Chordata</taxon>
        <taxon>Craniata</taxon>
        <taxon>Vertebrata</taxon>
        <taxon>Euteleostomi</taxon>
        <taxon>Mammalia</taxon>
        <taxon>Eutheria</taxon>
        <taxon>Laurasiatheria</taxon>
        <taxon>Carnivora</taxon>
        <taxon>Caniformia</taxon>
        <taxon>Musteloidea</taxon>
        <taxon>Mustelidae</taxon>
        <taxon>Mustelinae</taxon>
        <taxon>Mustela</taxon>
    </lineage>
</organism>
<reference evidence="2" key="1">
    <citation type="submission" date="2024-06" db="UniProtKB">
        <authorList>
            <consortium name="Ensembl"/>
        </authorList>
    </citation>
    <scope>IDENTIFICATION</scope>
</reference>
<dbReference type="EMBL" id="AEYP01002992">
    <property type="status" value="NOT_ANNOTATED_CDS"/>
    <property type="molecule type" value="Genomic_DNA"/>
</dbReference>
<feature type="region of interest" description="Disordered" evidence="1">
    <location>
        <begin position="1"/>
        <end position="48"/>
    </location>
</feature>
<dbReference type="EMBL" id="AEYP01002986">
    <property type="status" value="NOT_ANNOTATED_CDS"/>
    <property type="molecule type" value="Genomic_DNA"/>
</dbReference>
<dbReference type="AlphaFoldDB" id="M3Z046"/>